<keyword evidence="3" id="KW-0547">Nucleotide-binding</keyword>
<evidence type="ECO:0000256" key="5">
    <source>
        <dbReference type="ARBA" id="ARBA00034531"/>
    </source>
</evidence>
<dbReference type="OrthoDB" id="9807853at2"/>
<dbReference type="GO" id="GO:0005524">
    <property type="term" value="F:ATP binding"/>
    <property type="evidence" value="ECO:0007669"/>
    <property type="project" value="UniProtKB-KW"/>
</dbReference>
<dbReference type="GO" id="GO:0051302">
    <property type="term" value="P:regulation of cell division"/>
    <property type="evidence" value="ECO:0007669"/>
    <property type="project" value="TreeGrafter"/>
</dbReference>
<comment type="catalytic activity">
    <reaction evidence="6">
        <text>L-threonyl-[protein] + ATP = 3-O-(5'-adenylyl)-L-threonyl-[protein] + diphosphate</text>
        <dbReference type="Rhea" id="RHEA:54292"/>
        <dbReference type="Rhea" id="RHEA-COMP:11060"/>
        <dbReference type="Rhea" id="RHEA-COMP:13847"/>
        <dbReference type="ChEBI" id="CHEBI:30013"/>
        <dbReference type="ChEBI" id="CHEBI:30616"/>
        <dbReference type="ChEBI" id="CHEBI:33019"/>
        <dbReference type="ChEBI" id="CHEBI:138113"/>
        <dbReference type="EC" id="2.7.7.108"/>
    </reaction>
</comment>
<dbReference type="Proteomes" id="UP000037530">
    <property type="component" value="Unassembled WGS sequence"/>
</dbReference>
<evidence type="ECO:0000256" key="1">
    <source>
        <dbReference type="ARBA" id="ARBA00022679"/>
    </source>
</evidence>
<dbReference type="InterPro" id="IPR003812">
    <property type="entry name" value="Fido"/>
</dbReference>
<feature type="domain" description="Fido" evidence="8">
    <location>
        <begin position="57"/>
        <end position="192"/>
    </location>
</feature>
<dbReference type="RefSeq" id="WP_053409316.1">
    <property type="nucleotide sequence ID" value="NZ_DAIPHI010000004.1"/>
</dbReference>
<evidence type="ECO:0000256" key="4">
    <source>
        <dbReference type="ARBA" id="ARBA00022840"/>
    </source>
</evidence>
<evidence type="ECO:0000256" key="6">
    <source>
        <dbReference type="ARBA" id="ARBA00047939"/>
    </source>
</evidence>
<dbReference type="PROSITE" id="PS51459">
    <property type="entry name" value="FIDO"/>
    <property type="match status" value="1"/>
</dbReference>
<keyword evidence="4" id="KW-0067">ATP-binding</keyword>
<sequence length="197" mass="23048">MRDKYGAYHDRYCYPESDVLTNLLNLRDGDELAEAEIAITAERYRTYQSELTSIEEFTFSHLKDLHFHLFQDLYHWAGQLREVDISKGDTRFCTVPRIAVEGEKLFKLIPKLAEISDQEQLIEEVASLFCEINLLHPFREGNGRVQRFFFEEMLFVLGYDLTWPPLSKAHWVDANIAGVYLNLEPLKAIFRQAIVKL</sequence>
<gene>
    <name evidence="9" type="ORF">AKJ31_11875</name>
</gene>
<comment type="caution">
    <text evidence="9">The sequence shown here is derived from an EMBL/GenBank/DDBJ whole genome shotgun (WGS) entry which is preliminary data.</text>
</comment>
<comment type="catalytic activity">
    <reaction evidence="7">
        <text>L-tyrosyl-[protein] + ATP = O-(5'-adenylyl)-L-tyrosyl-[protein] + diphosphate</text>
        <dbReference type="Rhea" id="RHEA:54288"/>
        <dbReference type="Rhea" id="RHEA-COMP:10136"/>
        <dbReference type="Rhea" id="RHEA-COMP:13846"/>
        <dbReference type="ChEBI" id="CHEBI:30616"/>
        <dbReference type="ChEBI" id="CHEBI:33019"/>
        <dbReference type="ChEBI" id="CHEBI:46858"/>
        <dbReference type="ChEBI" id="CHEBI:83624"/>
        <dbReference type="EC" id="2.7.7.108"/>
    </reaction>
</comment>
<keyword evidence="1" id="KW-0808">Transferase</keyword>
<keyword evidence="10" id="KW-1185">Reference proteome</keyword>
<dbReference type="PATRIC" id="fig|171383.3.peg.2427"/>
<evidence type="ECO:0000256" key="7">
    <source>
        <dbReference type="ARBA" id="ARBA00048696"/>
    </source>
</evidence>
<evidence type="ECO:0000256" key="2">
    <source>
        <dbReference type="ARBA" id="ARBA00022695"/>
    </source>
</evidence>
<dbReference type="InterPro" id="IPR036597">
    <property type="entry name" value="Fido-like_dom_sf"/>
</dbReference>
<evidence type="ECO:0000256" key="3">
    <source>
        <dbReference type="ARBA" id="ARBA00022741"/>
    </source>
</evidence>
<dbReference type="PANTHER" id="PTHR39560">
    <property type="entry name" value="PROTEIN ADENYLYLTRANSFERASE FIC-RELATED"/>
    <property type="match status" value="1"/>
</dbReference>
<dbReference type="Pfam" id="PF02661">
    <property type="entry name" value="Fic"/>
    <property type="match status" value="1"/>
</dbReference>
<dbReference type="EMBL" id="LHPI01000009">
    <property type="protein sequence ID" value="KOO07577.1"/>
    <property type="molecule type" value="Genomic_DNA"/>
</dbReference>
<dbReference type="GO" id="GO:0070733">
    <property type="term" value="F:AMPylase activity"/>
    <property type="evidence" value="ECO:0007669"/>
    <property type="project" value="UniProtKB-EC"/>
</dbReference>
<proteinExistence type="predicted"/>
<accession>A0A0M0I0G8</accession>
<evidence type="ECO:0000313" key="10">
    <source>
        <dbReference type="Proteomes" id="UP000037530"/>
    </source>
</evidence>
<evidence type="ECO:0000259" key="8">
    <source>
        <dbReference type="PROSITE" id="PS51459"/>
    </source>
</evidence>
<evidence type="ECO:0000313" key="9">
    <source>
        <dbReference type="EMBL" id="KOO07577.1"/>
    </source>
</evidence>
<dbReference type="EC" id="2.7.7.108" evidence="5"/>
<protein>
    <recommendedName>
        <fullName evidence="5">protein adenylyltransferase</fullName>
        <ecNumber evidence="5">2.7.7.108</ecNumber>
    </recommendedName>
</protein>
<keyword evidence="2" id="KW-0548">Nucleotidyltransferase</keyword>
<dbReference type="AlphaFoldDB" id="A0A0M0I0G8"/>
<name>A0A0M0I0G8_9VIBR</name>
<dbReference type="STRING" id="171383.AKJ31_11875"/>
<organism evidence="9 10">
    <name type="scientific">Vibrio hepatarius</name>
    <dbReference type="NCBI Taxonomy" id="171383"/>
    <lineage>
        <taxon>Bacteria</taxon>
        <taxon>Pseudomonadati</taxon>
        <taxon>Pseudomonadota</taxon>
        <taxon>Gammaproteobacteria</taxon>
        <taxon>Vibrionales</taxon>
        <taxon>Vibrionaceae</taxon>
        <taxon>Vibrio</taxon>
        <taxon>Vibrio oreintalis group</taxon>
    </lineage>
</organism>
<dbReference type="SUPFAM" id="SSF140931">
    <property type="entry name" value="Fic-like"/>
    <property type="match status" value="1"/>
</dbReference>
<reference evidence="10" key="1">
    <citation type="submission" date="2015-08" db="EMBL/GenBank/DDBJ databases">
        <title>Vibrio galatheae sp. nov., a novel member of the Vibrionaceae family isolated from the Solomon Islands.</title>
        <authorList>
            <person name="Giubergia S."/>
            <person name="Machado H."/>
            <person name="Mateiu R.V."/>
            <person name="Gram L."/>
        </authorList>
    </citation>
    <scope>NUCLEOTIDE SEQUENCE [LARGE SCALE GENOMIC DNA]</scope>
    <source>
        <strain evidence="10">DSM 19134</strain>
    </source>
</reference>
<dbReference type="Gene3D" id="1.10.3290.10">
    <property type="entry name" value="Fido-like domain"/>
    <property type="match status" value="1"/>
</dbReference>
<dbReference type="PANTHER" id="PTHR39560:SF1">
    <property type="entry name" value="PROTEIN ADENYLYLTRANSFERASE FIC-RELATED"/>
    <property type="match status" value="1"/>
</dbReference>